<proteinExistence type="predicted"/>
<reference evidence="3 4" key="1">
    <citation type="submission" date="2024-01" db="EMBL/GenBank/DDBJ databases">
        <title>The diversity of rhizobia nodulating Mimosa spp. in eleven states of Brazil covering several biomes is determined by host plant, location, and edaphic factors.</title>
        <authorList>
            <person name="Rouws L."/>
            <person name="Barauna A."/>
            <person name="Beukes C."/>
            <person name="De Faria S.M."/>
            <person name="Gross E."/>
            <person name="Dos Reis Junior F.B."/>
            <person name="Simon M."/>
            <person name="Maluk M."/>
            <person name="Odee D.W."/>
            <person name="Kenicer G."/>
            <person name="Young J.P.W."/>
            <person name="Reis V.M."/>
            <person name="Zilli J."/>
            <person name="James E.K."/>
        </authorList>
    </citation>
    <scope>NUCLEOTIDE SEQUENCE [LARGE SCALE GENOMIC DNA]</scope>
    <source>
        <strain evidence="3 4">JPY164</strain>
    </source>
</reference>
<keyword evidence="1" id="KW-0233">DNA recombination</keyword>
<protein>
    <recommendedName>
        <fullName evidence="5">Integrase</fullName>
    </recommendedName>
</protein>
<dbReference type="Gene3D" id="1.10.443.10">
    <property type="entry name" value="Intergrase catalytic core"/>
    <property type="match status" value="1"/>
</dbReference>
<evidence type="ECO:0008006" key="5">
    <source>
        <dbReference type="Google" id="ProtNLM"/>
    </source>
</evidence>
<dbReference type="EMBL" id="JAYMRW010000028">
    <property type="protein sequence ID" value="MEM5453011.1"/>
    <property type="molecule type" value="Genomic_DNA"/>
</dbReference>
<feature type="compositionally biased region" description="Basic residues" evidence="2">
    <location>
        <begin position="156"/>
        <end position="169"/>
    </location>
</feature>
<dbReference type="RefSeq" id="WP_406954336.1">
    <property type="nucleotide sequence ID" value="NZ_JAYMRW010000028.1"/>
</dbReference>
<accession>A0ABU9SNS5</accession>
<dbReference type="InterPro" id="IPR011010">
    <property type="entry name" value="DNA_brk_join_enz"/>
</dbReference>
<feature type="region of interest" description="Disordered" evidence="2">
    <location>
        <begin position="145"/>
        <end position="169"/>
    </location>
</feature>
<comment type="caution">
    <text evidence="3">The sequence shown here is derived from an EMBL/GenBank/DDBJ whole genome shotgun (WGS) entry which is preliminary data.</text>
</comment>
<evidence type="ECO:0000313" key="4">
    <source>
        <dbReference type="Proteomes" id="UP001390669"/>
    </source>
</evidence>
<sequence length="169" mass="19731">MSLFELQARLGHRSPATTQHYVAITPTKLARAHSEAQYFQRNLRMMEVLIDRQAIDDRHTDQPWKYYDLGHGLYSYEFFDQCPHRMACVRCDFYVPKKSSQADLLSSKTGMIRMLQETPLTDDERAAIEGEQEAVDRLLRYLEGYRHPTGAPPQRVRNKGRKNAQFHTT</sequence>
<organism evidence="3 4">
    <name type="scientific">Paraburkholderia guartelaensis</name>
    <dbReference type="NCBI Taxonomy" id="2546446"/>
    <lineage>
        <taxon>Bacteria</taxon>
        <taxon>Pseudomonadati</taxon>
        <taxon>Pseudomonadota</taxon>
        <taxon>Betaproteobacteria</taxon>
        <taxon>Burkholderiales</taxon>
        <taxon>Burkholderiaceae</taxon>
        <taxon>Paraburkholderia</taxon>
    </lineage>
</organism>
<dbReference type="InterPro" id="IPR013762">
    <property type="entry name" value="Integrase-like_cat_sf"/>
</dbReference>
<evidence type="ECO:0000313" key="3">
    <source>
        <dbReference type="EMBL" id="MEM5453011.1"/>
    </source>
</evidence>
<dbReference type="SUPFAM" id="SSF56349">
    <property type="entry name" value="DNA breaking-rejoining enzymes"/>
    <property type="match status" value="1"/>
</dbReference>
<name>A0ABU9SNS5_9BURK</name>
<dbReference type="Proteomes" id="UP001390669">
    <property type="component" value="Unassembled WGS sequence"/>
</dbReference>
<evidence type="ECO:0000256" key="2">
    <source>
        <dbReference type="SAM" id="MobiDB-lite"/>
    </source>
</evidence>
<gene>
    <name evidence="3" type="ORF">VSR33_37065</name>
</gene>
<evidence type="ECO:0000256" key="1">
    <source>
        <dbReference type="ARBA" id="ARBA00023172"/>
    </source>
</evidence>
<keyword evidence="4" id="KW-1185">Reference proteome</keyword>